<feature type="chain" id="PRO_5023090483" evidence="5">
    <location>
        <begin position="18"/>
        <end position="398"/>
    </location>
</feature>
<dbReference type="OrthoDB" id="9768099at2"/>
<dbReference type="AlphaFoldDB" id="A0A5C4LI42"/>
<dbReference type="InterPro" id="IPR006311">
    <property type="entry name" value="TAT_signal"/>
</dbReference>
<dbReference type="Proteomes" id="UP000305267">
    <property type="component" value="Unassembled WGS sequence"/>
</dbReference>
<dbReference type="InterPro" id="IPR000709">
    <property type="entry name" value="Leu_Ile_Val-bd"/>
</dbReference>
<evidence type="ECO:0000256" key="5">
    <source>
        <dbReference type="SAM" id="SignalP"/>
    </source>
</evidence>
<gene>
    <name evidence="7" type="ORF">FF100_15485</name>
</gene>
<dbReference type="PROSITE" id="PS51318">
    <property type="entry name" value="TAT"/>
    <property type="match status" value="1"/>
</dbReference>
<dbReference type="PRINTS" id="PR00337">
    <property type="entry name" value="LEUILEVALBP"/>
</dbReference>
<evidence type="ECO:0000313" key="8">
    <source>
        <dbReference type="Proteomes" id="UP000305267"/>
    </source>
</evidence>
<dbReference type="Gene3D" id="3.40.50.2300">
    <property type="match status" value="2"/>
</dbReference>
<dbReference type="EMBL" id="VDDA01000005">
    <property type="protein sequence ID" value="TNC13010.1"/>
    <property type="molecule type" value="Genomic_DNA"/>
</dbReference>
<accession>A0A5C4LI42</accession>
<comment type="similarity">
    <text evidence="1">Belongs to the leucine-binding protein family.</text>
</comment>
<keyword evidence="2" id="KW-0813">Transport</keyword>
<keyword evidence="3 5" id="KW-0732">Signal</keyword>
<dbReference type="Pfam" id="PF13458">
    <property type="entry name" value="Peripla_BP_6"/>
    <property type="match status" value="1"/>
</dbReference>
<dbReference type="GO" id="GO:0006865">
    <property type="term" value="P:amino acid transport"/>
    <property type="evidence" value="ECO:0007669"/>
    <property type="project" value="UniProtKB-KW"/>
</dbReference>
<dbReference type="InterPro" id="IPR051010">
    <property type="entry name" value="BCAA_transport"/>
</dbReference>
<sequence>MSMINRRFFLGSSLALSGTLAMPAVLRAQSGPIRLGTLTPLTGSGGAYGPVMASVVKRAAEEINKAGGVNGRELLILSEDDQTNPEAGLRAARKLIDVDKVAAIIGTWASSVTTAVAPVAWESGTFLTTVSGADSITLLPHRGFLVRTQPNTTLQGRKFGEFALESGAKNVTFLSPQTPFTDSQYAEITKVVTAAGGKTTKLVYDDKKTTLRTEVDSVLRGKPDAIIMGGYATDTAILVRDLYRASYRGKLIGFGYAVNKQLVEALPPDVSEGILTLSPSAAAGSNGYAHVARLAGMETPDTYSCQVYDQISLVAMALGLGRGDTGTVIRDNIRKVSQGGGERVDTAVDGLKLIAAGRKVDYDGASGPCDFTETGDVTDAKFRYEQVRGGKITLIKIA</sequence>
<dbReference type="SUPFAM" id="SSF53822">
    <property type="entry name" value="Periplasmic binding protein-like I"/>
    <property type="match status" value="1"/>
</dbReference>
<reference evidence="7 8" key="1">
    <citation type="submission" date="2019-06" db="EMBL/GenBank/DDBJ databases">
        <title>Genome of Methylobacterium sp. 17Sr1-39.</title>
        <authorList>
            <person name="Seo T."/>
        </authorList>
    </citation>
    <scope>NUCLEOTIDE SEQUENCE [LARGE SCALE GENOMIC DNA]</scope>
    <source>
        <strain evidence="7 8">17Sr1-39</strain>
    </source>
</reference>
<organism evidence="7 8">
    <name type="scientific">Methylobacterium terricola</name>
    <dbReference type="NCBI Taxonomy" id="2583531"/>
    <lineage>
        <taxon>Bacteria</taxon>
        <taxon>Pseudomonadati</taxon>
        <taxon>Pseudomonadota</taxon>
        <taxon>Alphaproteobacteria</taxon>
        <taxon>Hyphomicrobiales</taxon>
        <taxon>Methylobacteriaceae</taxon>
        <taxon>Methylobacterium</taxon>
    </lineage>
</organism>
<dbReference type="PANTHER" id="PTHR30483:SF6">
    <property type="entry name" value="PERIPLASMIC BINDING PROTEIN OF ABC TRANSPORTER FOR NATURAL AMINO ACIDS"/>
    <property type="match status" value="1"/>
</dbReference>
<evidence type="ECO:0000256" key="2">
    <source>
        <dbReference type="ARBA" id="ARBA00022448"/>
    </source>
</evidence>
<dbReference type="InterPro" id="IPR028081">
    <property type="entry name" value="Leu-bd"/>
</dbReference>
<keyword evidence="8" id="KW-1185">Reference proteome</keyword>
<evidence type="ECO:0000313" key="7">
    <source>
        <dbReference type="EMBL" id="TNC13010.1"/>
    </source>
</evidence>
<comment type="caution">
    <text evidence="7">The sequence shown here is derived from an EMBL/GenBank/DDBJ whole genome shotgun (WGS) entry which is preliminary data.</text>
</comment>
<proteinExistence type="inferred from homology"/>
<protein>
    <submittedName>
        <fullName evidence="7">Amino acid ABC transporter substrate-binding protein</fullName>
    </submittedName>
</protein>
<evidence type="ECO:0000256" key="1">
    <source>
        <dbReference type="ARBA" id="ARBA00010062"/>
    </source>
</evidence>
<feature type="signal peptide" evidence="5">
    <location>
        <begin position="1"/>
        <end position="17"/>
    </location>
</feature>
<feature type="domain" description="Leucine-binding protein" evidence="6">
    <location>
        <begin position="32"/>
        <end position="383"/>
    </location>
</feature>
<name>A0A5C4LI42_9HYPH</name>
<evidence type="ECO:0000256" key="3">
    <source>
        <dbReference type="ARBA" id="ARBA00022729"/>
    </source>
</evidence>
<evidence type="ECO:0000259" key="6">
    <source>
        <dbReference type="Pfam" id="PF13458"/>
    </source>
</evidence>
<evidence type="ECO:0000256" key="4">
    <source>
        <dbReference type="ARBA" id="ARBA00022970"/>
    </source>
</evidence>
<dbReference type="InterPro" id="IPR028082">
    <property type="entry name" value="Peripla_BP_I"/>
</dbReference>
<keyword evidence="4" id="KW-0029">Amino-acid transport</keyword>
<dbReference type="PANTHER" id="PTHR30483">
    <property type="entry name" value="LEUCINE-SPECIFIC-BINDING PROTEIN"/>
    <property type="match status" value="1"/>
</dbReference>